<dbReference type="Gene3D" id="1.20.1250.20">
    <property type="entry name" value="MFS general substrate transporter like domains"/>
    <property type="match status" value="2"/>
</dbReference>
<reference evidence="13" key="2">
    <citation type="submission" date="2020-09" db="EMBL/GenBank/DDBJ databases">
        <title>Novel species in genus Aeromicrobium.</title>
        <authorList>
            <person name="Zhang G."/>
        </authorList>
    </citation>
    <scope>NUCLEOTIDE SEQUENCE</scope>
    <source>
        <strain evidence="13">SSW1-57</strain>
    </source>
</reference>
<protein>
    <recommendedName>
        <fullName evidence="10">Putative proline/betaine transporter</fullName>
    </recommendedName>
</protein>
<feature type="domain" description="Major facilitator superfamily (MFS) profile" evidence="12">
    <location>
        <begin position="16"/>
        <end position="429"/>
    </location>
</feature>
<dbReference type="InterPro" id="IPR051084">
    <property type="entry name" value="H+-coupled_symporters"/>
</dbReference>
<evidence type="ECO:0000256" key="8">
    <source>
        <dbReference type="ARBA" id="ARBA00023136"/>
    </source>
</evidence>
<feature type="transmembrane region" description="Helical" evidence="11">
    <location>
        <begin position="308"/>
        <end position="329"/>
    </location>
</feature>
<keyword evidence="5 11" id="KW-0812">Transmembrane</keyword>
<dbReference type="PROSITE" id="PS00216">
    <property type="entry name" value="SUGAR_TRANSPORT_1"/>
    <property type="match status" value="1"/>
</dbReference>
<organism evidence="13 16">
    <name type="scientific">Aeromicrobium tamlense</name>
    <dbReference type="NCBI Taxonomy" id="375541"/>
    <lineage>
        <taxon>Bacteria</taxon>
        <taxon>Bacillati</taxon>
        <taxon>Actinomycetota</taxon>
        <taxon>Actinomycetes</taxon>
        <taxon>Propionibacteriales</taxon>
        <taxon>Nocardioidaceae</taxon>
        <taxon>Aeromicrobium</taxon>
    </lineage>
</organism>
<keyword evidence="3" id="KW-0813">Transport</keyword>
<name>A0A8I0FWH5_9ACTN</name>
<dbReference type="Proteomes" id="UP000587211">
    <property type="component" value="Unassembled WGS sequence"/>
</dbReference>
<feature type="transmembrane region" description="Helical" evidence="11">
    <location>
        <begin position="88"/>
        <end position="106"/>
    </location>
</feature>
<evidence type="ECO:0000256" key="1">
    <source>
        <dbReference type="ARBA" id="ARBA00004651"/>
    </source>
</evidence>
<keyword evidence="7 11" id="KW-1133">Transmembrane helix</keyword>
<reference evidence="14 15" key="1">
    <citation type="submission" date="2020-07" db="EMBL/GenBank/DDBJ databases">
        <title>Sequencing the genomes of 1000 actinobacteria strains.</title>
        <authorList>
            <person name="Klenk H.-P."/>
        </authorList>
    </citation>
    <scope>NUCLEOTIDE SEQUENCE [LARGE SCALE GENOMIC DNA]</scope>
    <source>
        <strain evidence="14 15">DSM 19087</strain>
    </source>
</reference>
<dbReference type="GO" id="GO:0005886">
    <property type="term" value="C:plasma membrane"/>
    <property type="evidence" value="ECO:0007669"/>
    <property type="project" value="UniProtKB-SubCell"/>
</dbReference>
<accession>A0A8I0FWH5</accession>
<dbReference type="EMBL" id="JACBZN010000001">
    <property type="protein sequence ID" value="NYI37380.1"/>
    <property type="molecule type" value="Genomic_DNA"/>
</dbReference>
<evidence type="ECO:0000256" key="6">
    <source>
        <dbReference type="ARBA" id="ARBA00022847"/>
    </source>
</evidence>
<keyword evidence="15" id="KW-1185">Reference proteome</keyword>
<dbReference type="InterPro" id="IPR036259">
    <property type="entry name" value="MFS_trans_sf"/>
</dbReference>
<dbReference type="InterPro" id="IPR020846">
    <property type="entry name" value="MFS_dom"/>
</dbReference>
<dbReference type="InterPro" id="IPR005829">
    <property type="entry name" value="Sugar_transporter_CS"/>
</dbReference>
<gene>
    <name evidence="14" type="ORF">BJ975_000755</name>
    <name evidence="13" type="ORF">IDH50_00560</name>
</gene>
<dbReference type="SUPFAM" id="SSF103473">
    <property type="entry name" value="MFS general substrate transporter"/>
    <property type="match status" value="1"/>
</dbReference>
<feature type="transmembrane region" description="Helical" evidence="11">
    <location>
        <begin position="152"/>
        <end position="176"/>
    </location>
</feature>
<evidence type="ECO:0000256" key="3">
    <source>
        <dbReference type="ARBA" id="ARBA00022448"/>
    </source>
</evidence>
<feature type="transmembrane region" description="Helical" evidence="11">
    <location>
        <begin position="406"/>
        <end position="426"/>
    </location>
</feature>
<comment type="subcellular location">
    <subcellularLocation>
        <location evidence="1">Cell membrane</location>
        <topology evidence="1">Multi-pass membrane protein</topology>
    </subcellularLocation>
</comment>
<dbReference type="EMBL" id="JACWMT010000001">
    <property type="protein sequence ID" value="MBD1268714.1"/>
    <property type="molecule type" value="Genomic_DNA"/>
</dbReference>
<dbReference type="RefSeq" id="WP_179423814.1">
    <property type="nucleotide sequence ID" value="NZ_BAAAMP010000002.1"/>
</dbReference>
<evidence type="ECO:0000313" key="14">
    <source>
        <dbReference type="EMBL" id="NYI37380.1"/>
    </source>
</evidence>
<evidence type="ECO:0000256" key="4">
    <source>
        <dbReference type="ARBA" id="ARBA00022475"/>
    </source>
</evidence>
<evidence type="ECO:0000256" key="7">
    <source>
        <dbReference type="ARBA" id="ARBA00022989"/>
    </source>
</evidence>
<evidence type="ECO:0000256" key="9">
    <source>
        <dbReference type="ARBA" id="ARBA00037295"/>
    </source>
</evidence>
<feature type="transmembrane region" description="Helical" evidence="11">
    <location>
        <begin position="341"/>
        <end position="362"/>
    </location>
</feature>
<dbReference type="PROSITE" id="PS50850">
    <property type="entry name" value="MFS"/>
    <property type="match status" value="1"/>
</dbReference>
<feature type="transmembrane region" description="Helical" evidence="11">
    <location>
        <begin position="53"/>
        <end position="76"/>
    </location>
</feature>
<evidence type="ECO:0000313" key="13">
    <source>
        <dbReference type="EMBL" id="MBD1268714.1"/>
    </source>
</evidence>
<evidence type="ECO:0000313" key="16">
    <source>
        <dbReference type="Proteomes" id="UP000659061"/>
    </source>
</evidence>
<dbReference type="PROSITE" id="PS00217">
    <property type="entry name" value="SUGAR_TRANSPORT_2"/>
    <property type="match status" value="2"/>
</dbReference>
<feature type="transmembrane region" description="Helical" evidence="11">
    <location>
        <begin position="188"/>
        <end position="207"/>
    </location>
</feature>
<evidence type="ECO:0000256" key="2">
    <source>
        <dbReference type="ARBA" id="ARBA00008240"/>
    </source>
</evidence>
<dbReference type="AlphaFoldDB" id="A0A8I0FWH5"/>
<evidence type="ECO:0000256" key="11">
    <source>
        <dbReference type="SAM" id="Phobius"/>
    </source>
</evidence>
<dbReference type="InterPro" id="IPR005828">
    <property type="entry name" value="MFS_sugar_transport-like"/>
</dbReference>
<feature type="transmembrane region" description="Helical" evidence="11">
    <location>
        <begin position="244"/>
        <end position="267"/>
    </location>
</feature>
<keyword evidence="8 11" id="KW-0472">Membrane</keyword>
<comment type="caution">
    <text evidence="13">The sequence shown here is derived from an EMBL/GenBank/DDBJ whole genome shotgun (WGS) entry which is preliminary data.</text>
</comment>
<feature type="transmembrane region" description="Helical" evidence="11">
    <location>
        <begin position="374"/>
        <end position="394"/>
    </location>
</feature>
<dbReference type="Proteomes" id="UP000659061">
    <property type="component" value="Unassembled WGS sequence"/>
</dbReference>
<keyword evidence="6" id="KW-0769">Symport</keyword>
<dbReference type="PANTHER" id="PTHR43528:SF1">
    <property type="entry name" value="ALPHA-KETOGLUTARATE PERMEASE"/>
    <property type="match status" value="1"/>
</dbReference>
<evidence type="ECO:0000256" key="10">
    <source>
        <dbReference type="ARBA" id="ARBA00039918"/>
    </source>
</evidence>
<comment type="function">
    <text evidence="9">May be a proton symporter involved in the uptake of osmolytes such as proline and glycine betaine.</text>
</comment>
<proteinExistence type="inferred from homology"/>
<comment type="similarity">
    <text evidence="2">Belongs to the major facilitator superfamily. Metabolite:H+ Symporter (MHS) family (TC 2.A.1.6) family.</text>
</comment>
<dbReference type="Pfam" id="PF00083">
    <property type="entry name" value="Sugar_tr"/>
    <property type="match status" value="2"/>
</dbReference>
<evidence type="ECO:0000259" key="12">
    <source>
        <dbReference type="PROSITE" id="PS50850"/>
    </source>
</evidence>
<dbReference type="FunFam" id="1.20.1250.20:FF:000001">
    <property type="entry name" value="Dicarboxylate MFS transporter"/>
    <property type="match status" value="1"/>
</dbReference>
<dbReference type="PANTHER" id="PTHR43528">
    <property type="entry name" value="ALPHA-KETOGLUTARATE PERMEASE"/>
    <property type="match status" value="1"/>
</dbReference>
<sequence>MTDLKTAEIAGARKKAVSAAGIGNFVEWFDFGIYAQFITIISMKFFPSDNPTASLLSGFAAFAVGFLARPIGGIIFGNIGDRVGRRTALSGAVLLMSGATVAIGLTPSYESVGLLAPVLLVAWRILQGLSAGGEYAGSGSFIIEYAPSHRRALFGAVNPMSVALGTAAGATVGLVVTQSMNEASLESWGWRIPFILAGPVGLVGLYLRLKIQETPEFEAVREAAAEAVHPPIVRAFQEGLRPMMVVFAWSMVTAVSFYLLGGYMVAYNTEELGLGRVDALTSYIVALLVFAISCPLTGLAADRWGRRPVAIAAAIGLAVAVIPSFHIMGMGGLGATMLGQGLYGIFAGAIALITPVIMVELFRPEIRYTASALAYNMAFALLGGTAPLVATWLIARTGDPISPAYYVVLFAAVGLVAVLVGLKGYYAKDSIRSLQMGTEADKV</sequence>
<evidence type="ECO:0000256" key="5">
    <source>
        <dbReference type="ARBA" id="ARBA00022692"/>
    </source>
</evidence>
<evidence type="ECO:0000313" key="15">
    <source>
        <dbReference type="Proteomes" id="UP000587211"/>
    </source>
</evidence>
<dbReference type="GO" id="GO:0015293">
    <property type="term" value="F:symporter activity"/>
    <property type="evidence" value="ECO:0007669"/>
    <property type="project" value="UniProtKB-KW"/>
</dbReference>
<feature type="transmembrane region" description="Helical" evidence="11">
    <location>
        <begin position="279"/>
        <end position="301"/>
    </location>
</feature>
<keyword evidence="4" id="KW-1003">Cell membrane</keyword>